<dbReference type="AlphaFoldDB" id="A0A0B6XUJ7"/>
<accession>A0A0B6XUJ7</accession>
<sequence>QNKKQKKENKEEDDILNTCLTIHKLKPDGCPLEVRDTSLGRSSQTGSNSDIFSSFTILSSVHSRCGTAPSISNIC</sequence>
<proteinExistence type="predicted"/>
<feature type="non-terminal residue" evidence="1">
    <location>
        <position position="75"/>
    </location>
</feature>
<protein>
    <submittedName>
        <fullName evidence="1">Uncharacterized protein</fullName>
    </submittedName>
</protein>
<evidence type="ECO:0000313" key="1">
    <source>
        <dbReference type="EMBL" id="CEK47584.1"/>
    </source>
</evidence>
<reference evidence="1" key="1">
    <citation type="submission" date="2014-12" db="EMBL/GenBank/DDBJ databases">
        <title>Insight into the proteome of Arion vulgaris.</title>
        <authorList>
            <person name="Aradska J."/>
            <person name="Bulat T."/>
            <person name="Smidak R."/>
            <person name="Sarate P."/>
            <person name="Gangsoo J."/>
            <person name="Sialana F."/>
            <person name="Bilban M."/>
            <person name="Lubec G."/>
        </authorList>
    </citation>
    <scope>NUCLEOTIDE SEQUENCE</scope>
    <source>
        <tissue evidence="1">Skin</tissue>
    </source>
</reference>
<organism evidence="1">
    <name type="scientific">Arion vulgaris</name>
    <dbReference type="NCBI Taxonomy" id="1028688"/>
    <lineage>
        <taxon>Eukaryota</taxon>
        <taxon>Metazoa</taxon>
        <taxon>Spiralia</taxon>
        <taxon>Lophotrochozoa</taxon>
        <taxon>Mollusca</taxon>
        <taxon>Gastropoda</taxon>
        <taxon>Heterobranchia</taxon>
        <taxon>Euthyneura</taxon>
        <taxon>Panpulmonata</taxon>
        <taxon>Eupulmonata</taxon>
        <taxon>Stylommatophora</taxon>
        <taxon>Helicina</taxon>
        <taxon>Arionoidea</taxon>
        <taxon>Arionidae</taxon>
        <taxon>Arion</taxon>
    </lineage>
</organism>
<feature type="non-terminal residue" evidence="1">
    <location>
        <position position="1"/>
    </location>
</feature>
<name>A0A0B6XUJ7_9EUPU</name>
<dbReference type="EMBL" id="HACG01000719">
    <property type="protein sequence ID" value="CEK47584.1"/>
    <property type="molecule type" value="Transcribed_RNA"/>
</dbReference>
<gene>
    <name evidence="1" type="primary">ORF1683</name>
</gene>